<sequence length="68" mass="7618">MSDQPGHNPLGAPEQRGEELLQELNKNMSKFADIARSVGEMRSTIDNLQKDVKEIKRKNPEEAGPSKK</sequence>
<dbReference type="EMBL" id="JAIWYP010000006">
    <property type="protein sequence ID" value="KAH3808905.1"/>
    <property type="molecule type" value="Genomic_DNA"/>
</dbReference>
<reference evidence="2" key="2">
    <citation type="submission" date="2020-11" db="EMBL/GenBank/DDBJ databases">
        <authorList>
            <person name="McCartney M.A."/>
            <person name="Auch B."/>
            <person name="Kono T."/>
            <person name="Mallez S."/>
            <person name="Becker A."/>
            <person name="Gohl D.M."/>
            <person name="Silverstein K.A.T."/>
            <person name="Koren S."/>
            <person name="Bechman K.B."/>
            <person name="Herman A."/>
            <person name="Abrahante J.E."/>
            <person name="Garbe J."/>
        </authorList>
    </citation>
    <scope>NUCLEOTIDE SEQUENCE</scope>
    <source>
        <strain evidence="2">Duluth1</strain>
        <tissue evidence="2">Whole animal</tissue>
    </source>
</reference>
<reference evidence="2" key="1">
    <citation type="journal article" date="2019" name="bioRxiv">
        <title>The Genome of the Zebra Mussel, Dreissena polymorpha: A Resource for Invasive Species Research.</title>
        <authorList>
            <person name="McCartney M.A."/>
            <person name="Auch B."/>
            <person name="Kono T."/>
            <person name="Mallez S."/>
            <person name="Zhang Y."/>
            <person name="Obille A."/>
            <person name="Becker A."/>
            <person name="Abrahante J.E."/>
            <person name="Garbe J."/>
            <person name="Badalamenti J.P."/>
            <person name="Herman A."/>
            <person name="Mangelson H."/>
            <person name="Liachko I."/>
            <person name="Sullivan S."/>
            <person name="Sone E.D."/>
            <person name="Koren S."/>
            <person name="Silverstein K.A.T."/>
            <person name="Beckman K.B."/>
            <person name="Gohl D.M."/>
        </authorList>
    </citation>
    <scope>NUCLEOTIDE SEQUENCE</scope>
    <source>
        <strain evidence="2">Duluth1</strain>
        <tissue evidence="2">Whole animal</tissue>
    </source>
</reference>
<proteinExistence type="predicted"/>
<keyword evidence="3" id="KW-1185">Reference proteome</keyword>
<evidence type="ECO:0000313" key="3">
    <source>
        <dbReference type="Proteomes" id="UP000828390"/>
    </source>
</evidence>
<dbReference type="Proteomes" id="UP000828390">
    <property type="component" value="Unassembled WGS sequence"/>
</dbReference>
<dbReference type="AlphaFoldDB" id="A0A9D4G5F6"/>
<protein>
    <submittedName>
        <fullName evidence="2">Uncharacterized protein</fullName>
    </submittedName>
</protein>
<organism evidence="2 3">
    <name type="scientific">Dreissena polymorpha</name>
    <name type="common">Zebra mussel</name>
    <name type="synonym">Mytilus polymorpha</name>
    <dbReference type="NCBI Taxonomy" id="45954"/>
    <lineage>
        <taxon>Eukaryota</taxon>
        <taxon>Metazoa</taxon>
        <taxon>Spiralia</taxon>
        <taxon>Lophotrochozoa</taxon>
        <taxon>Mollusca</taxon>
        <taxon>Bivalvia</taxon>
        <taxon>Autobranchia</taxon>
        <taxon>Heteroconchia</taxon>
        <taxon>Euheterodonta</taxon>
        <taxon>Imparidentia</taxon>
        <taxon>Neoheterodontei</taxon>
        <taxon>Myida</taxon>
        <taxon>Dreissenoidea</taxon>
        <taxon>Dreissenidae</taxon>
        <taxon>Dreissena</taxon>
    </lineage>
</organism>
<gene>
    <name evidence="2" type="ORF">DPMN_137265</name>
</gene>
<evidence type="ECO:0000313" key="2">
    <source>
        <dbReference type="EMBL" id="KAH3808905.1"/>
    </source>
</evidence>
<comment type="caution">
    <text evidence="2">The sequence shown here is derived from an EMBL/GenBank/DDBJ whole genome shotgun (WGS) entry which is preliminary data.</text>
</comment>
<name>A0A9D4G5F6_DREPO</name>
<feature type="region of interest" description="Disordered" evidence="1">
    <location>
        <begin position="49"/>
        <end position="68"/>
    </location>
</feature>
<evidence type="ECO:0000256" key="1">
    <source>
        <dbReference type="SAM" id="MobiDB-lite"/>
    </source>
</evidence>
<accession>A0A9D4G5F6</accession>